<evidence type="ECO:0000259" key="7">
    <source>
        <dbReference type="PROSITE" id="PS51462"/>
    </source>
</evidence>
<evidence type="ECO:0000313" key="9">
    <source>
        <dbReference type="Proteomes" id="UP000724657"/>
    </source>
</evidence>
<comment type="cofactor">
    <cofactor evidence="2">
        <name>Mg(2+)</name>
        <dbReference type="ChEBI" id="CHEBI:18420"/>
    </cofactor>
</comment>
<organism evidence="8 9">
    <name type="scientific">Candidatus Fusobacterium pullicola</name>
    <dbReference type="NCBI Taxonomy" id="2838601"/>
    <lineage>
        <taxon>Bacteria</taxon>
        <taxon>Fusobacteriati</taxon>
        <taxon>Fusobacteriota</taxon>
        <taxon>Fusobacteriia</taxon>
        <taxon>Fusobacteriales</taxon>
        <taxon>Fusobacteriaceae</taxon>
        <taxon>Fusobacterium</taxon>
    </lineage>
</organism>
<evidence type="ECO:0000256" key="2">
    <source>
        <dbReference type="ARBA" id="ARBA00001946"/>
    </source>
</evidence>
<reference evidence="8" key="1">
    <citation type="journal article" date="2021" name="PeerJ">
        <title>Extensive microbial diversity within the chicken gut microbiome revealed by metagenomics and culture.</title>
        <authorList>
            <person name="Gilroy R."/>
            <person name="Ravi A."/>
            <person name="Getino M."/>
            <person name="Pursley I."/>
            <person name="Horton D.L."/>
            <person name="Alikhan N.F."/>
            <person name="Baker D."/>
            <person name="Gharbi K."/>
            <person name="Hall N."/>
            <person name="Watson M."/>
            <person name="Adriaenssens E.M."/>
            <person name="Foster-Nyarko E."/>
            <person name="Jarju S."/>
            <person name="Secka A."/>
            <person name="Antonio M."/>
            <person name="Oren A."/>
            <person name="Chaudhuri R.R."/>
            <person name="La Ragione R."/>
            <person name="Hildebrand F."/>
            <person name="Pallen M.J."/>
        </authorList>
    </citation>
    <scope>NUCLEOTIDE SEQUENCE</scope>
    <source>
        <strain evidence="8">A6-441</strain>
    </source>
</reference>
<keyword evidence="6" id="KW-0464">Manganese</keyword>
<dbReference type="InterPro" id="IPR000086">
    <property type="entry name" value="NUDIX_hydrolase_dom"/>
</dbReference>
<dbReference type="AlphaFoldDB" id="A0A9E2KZ98"/>
<keyword evidence="5" id="KW-0460">Magnesium</keyword>
<dbReference type="InterPro" id="IPR015797">
    <property type="entry name" value="NUDIX_hydrolase-like_dom_sf"/>
</dbReference>
<dbReference type="Pfam" id="PF00293">
    <property type="entry name" value="NUDIX"/>
    <property type="match status" value="1"/>
</dbReference>
<feature type="domain" description="Nudix hydrolase" evidence="7">
    <location>
        <begin position="22"/>
        <end position="163"/>
    </location>
</feature>
<dbReference type="SUPFAM" id="SSF55811">
    <property type="entry name" value="Nudix"/>
    <property type="match status" value="1"/>
</dbReference>
<gene>
    <name evidence="8" type="ORF">IAA47_09505</name>
</gene>
<evidence type="ECO:0000256" key="5">
    <source>
        <dbReference type="ARBA" id="ARBA00022842"/>
    </source>
</evidence>
<dbReference type="CDD" id="cd03426">
    <property type="entry name" value="NUDIX_CoAse_Nudt7"/>
    <property type="match status" value="1"/>
</dbReference>
<name>A0A9E2KZ98_9FUSO</name>
<dbReference type="InterPro" id="IPR045121">
    <property type="entry name" value="CoAse"/>
</dbReference>
<dbReference type="PANTHER" id="PTHR12992:SF11">
    <property type="entry name" value="MITOCHONDRIAL COENZYME A DIPHOSPHATASE NUDT8"/>
    <property type="match status" value="1"/>
</dbReference>
<dbReference type="EMBL" id="JAHLFN010000083">
    <property type="protein sequence ID" value="MBU3843197.1"/>
    <property type="molecule type" value="Genomic_DNA"/>
</dbReference>
<sequence>MEKKLLNILQDGEKRIIGQERYINSAVFIGILTMEKSEYIVLEKRALHIRQGGEISFPGGKYEVSDKTTENTAIRETIEELGVSKEKIRVLGKFGTLVSPNGIILEVYAGYIDIESIEELNYNRNEVERVLLVPIDFFRNNIPRVEKIGVENKPLFSTSELKLPARYGSSWSGREREVYFYNFQGEMIWGLTAEIIYEFIELYTKERVETNF</sequence>
<reference evidence="8" key="2">
    <citation type="submission" date="2021-04" db="EMBL/GenBank/DDBJ databases">
        <authorList>
            <person name="Gilroy R."/>
        </authorList>
    </citation>
    <scope>NUCLEOTIDE SEQUENCE</scope>
    <source>
        <strain evidence="8">A6-441</strain>
    </source>
</reference>
<comment type="cofactor">
    <cofactor evidence="1">
        <name>Mn(2+)</name>
        <dbReference type="ChEBI" id="CHEBI:29035"/>
    </cofactor>
</comment>
<evidence type="ECO:0000313" key="8">
    <source>
        <dbReference type="EMBL" id="MBU3843197.1"/>
    </source>
</evidence>
<evidence type="ECO:0000256" key="1">
    <source>
        <dbReference type="ARBA" id="ARBA00001936"/>
    </source>
</evidence>
<dbReference type="Gene3D" id="3.90.79.10">
    <property type="entry name" value="Nucleoside Triphosphate Pyrophosphohydrolase"/>
    <property type="match status" value="1"/>
</dbReference>
<evidence type="ECO:0000256" key="4">
    <source>
        <dbReference type="ARBA" id="ARBA00022801"/>
    </source>
</evidence>
<keyword evidence="4" id="KW-0378">Hydrolase</keyword>
<dbReference type="GO" id="GO:0010945">
    <property type="term" value="F:coenzyme A diphosphatase activity"/>
    <property type="evidence" value="ECO:0007669"/>
    <property type="project" value="InterPro"/>
</dbReference>
<dbReference type="PANTHER" id="PTHR12992">
    <property type="entry name" value="NUDIX HYDROLASE"/>
    <property type="match status" value="1"/>
</dbReference>
<keyword evidence="3" id="KW-0479">Metal-binding</keyword>
<protein>
    <submittedName>
        <fullName evidence="8">CoA pyrophosphatase</fullName>
    </submittedName>
</protein>
<comment type="caution">
    <text evidence="8">The sequence shown here is derived from an EMBL/GenBank/DDBJ whole genome shotgun (WGS) entry which is preliminary data.</text>
</comment>
<evidence type="ECO:0000256" key="3">
    <source>
        <dbReference type="ARBA" id="ARBA00022723"/>
    </source>
</evidence>
<dbReference type="GO" id="GO:0046872">
    <property type="term" value="F:metal ion binding"/>
    <property type="evidence" value="ECO:0007669"/>
    <property type="project" value="UniProtKB-KW"/>
</dbReference>
<accession>A0A9E2KZ98</accession>
<proteinExistence type="predicted"/>
<dbReference type="Proteomes" id="UP000724657">
    <property type="component" value="Unassembled WGS sequence"/>
</dbReference>
<evidence type="ECO:0000256" key="6">
    <source>
        <dbReference type="ARBA" id="ARBA00023211"/>
    </source>
</evidence>
<dbReference type="PROSITE" id="PS51462">
    <property type="entry name" value="NUDIX"/>
    <property type="match status" value="1"/>
</dbReference>